<organism evidence="3 4">
    <name type="scientific">Colocasia esculenta</name>
    <name type="common">Wild taro</name>
    <name type="synonym">Arum esculentum</name>
    <dbReference type="NCBI Taxonomy" id="4460"/>
    <lineage>
        <taxon>Eukaryota</taxon>
        <taxon>Viridiplantae</taxon>
        <taxon>Streptophyta</taxon>
        <taxon>Embryophyta</taxon>
        <taxon>Tracheophyta</taxon>
        <taxon>Spermatophyta</taxon>
        <taxon>Magnoliopsida</taxon>
        <taxon>Liliopsida</taxon>
        <taxon>Araceae</taxon>
        <taxon>Aroideae</taxon>
        <taxon>Colocasieae</taxon>
        <taxon>Colocasia</taxon>
    </lineage>
</organism>
<dbReference type="Proteomes" id="UP000652761">
    <property type="component" value="Unassembled WGS sequence"/>
</dbReference>
<evidence type="ECO:0000313" key="3">
    <source>
        <dbReference type="EMBL" id="MQL97674.1"/>
    </source>
</evidence>
<evidence type="ECO:0000313" key="4">
    <source>
        <dbReference type="Proteomes" id="UP000652761"/>
    </source>
</evidence>
<keyword evidence="4" id="KW-1185">Reference proteome</keyword>
<gene>
    <name evidence="3" type="ORF">Taro_030377</name>
</gene>
<dbReference type="InterPro" id="IPR004314">
    <property type="entry name" value="Neprosin"/>
</dbReference>
<dbReference type="PANTHER" id="PTHR31589:SF233">
    <property type="entry name" value="PROTEIN, PUTATIVE (DUF239)-RELATED"/>
    <property type="match status" value="1"/>
</dbReference>
<dbReference type="OrthoDB" id="635613at2759"/>
<proteinExistence type="predicted"/>
<dbReference type="PROSITE" id="PS52045">
    <property type="entry name" value="NEPROSIN_PEP_CD"/>
    <property type="match status" value="1"/>
</dbReference>
<name>A0A843VXQ4_COLES</name>
<dbReference type="EMBL" id="NMUH01002083">
    <property type="protein sequence ID" value="MQL97674.1"/>
    <property type="molecule type" value="Genomic_DNA"/>
</dbReference>
<evidence type="ECO:0000259" key="2">
    <source>
        <dbReference type="PROSITE" id="PS52045"/>
    </source>
</evidence>
<dbReference type="Pfam" id="PF03080">
    <property type="entry name" value="Neprosin"/>
    <property type="match status" value="1"/>
</dbReference>
<comment type="caution">
    <text evidence="3">The sequence shown here is derived from an EMBL/GenBank/DDBJ whole genome shotgun (WGS) entry which is preliminary data.</text>
</comment>
<sequence length="179" mass="19588">MKVGGVLRQHQSSPPPSSSSLTLPLAMSMPIPVSQLLSLRDGLLRRHCAMVGGDKTTGNWWLRLQDIEMGYWPKELIPSLEGGADVLTAGGEIYNSRSNEKHTGTQMGSDHFSSEGFKRSSFLKNVQVLDSSYSYSVPEKPIATAESPNCYDIQVGKEKDGSWGYFFFYGGPGSSEKCT</sequence>
<protein>
    <recommendedName>
        <fullName evidence="2">Neprosin PEP catalytic domain-containing protein</fullName>
    </recommendedName>
</protein>
<reference evidence="3" key="1">
    <citation type="submission" date="2017-07" db="EMBL/GenBank/DDBJ databases">
        <title>Taro Niue Genome Assembly and Annotation.</title>
        <authorList>
            <person name="Atibalentja N."/>
            <person name="Keating K."/>
            <person name="Fields C.J."/>
        </authorList>
    </citation>
    <scope>NUCLEOTIDE SEQUENCE</scope>
    <source>
        <strain evidence="3">Niue_2</strain>
        <tissue evidence="3">Leaf</tissue>
    </source>
</reference>
<dbReference type="AlphaFoldDB" id="A0A843VXQ4"/>
<feature type="domain" description="Neprosin PEP catalytic" evidence="2">
    <location>
        <begin position="1"/>
        <end position="179"/>
    </location>
</feature>
<dbReference type="PANTHER" id="PTHR31589">
    <property type="entry name" value="PROTEIN, PUTATIVE (DUF239)-RELATED-RELATED"/>
    <property type="match status" value="1"/>
</dbReference>
<feature type="region of interest" description="Disordered" evidence="1">
    <location>
        <begin position="1"/>
        <end position="23"/>
    </location>
</feature>
<dbReference type="InterPro" id="IPR053168">
    <property type="entry name" value="Glutamic_endopeptidase"/>
</dbReference>
<accession>A0A843VXQ4</accession>
<evidence type="ECO:0000256" key="1">
    <source>
        <dbReference type="SAM" id="MobiDB-lite"/>
    </source>
</evidence>